<gene>
    <name evidence="2" type="ORF">M408DRAFT_328527</name>
</gene>
<dbReference type="EMBL" id="KN824287">
    <property type="protein sequence ID" value="KIM29658.1"/>
    <property type="molecule type" value="Genomic_DNA"/>
</dbReference>
<dbReference type="PANTHER" id="PTHR34818:SF1">
    <property type="entry name" value="PROTEIN BLI-3"/>
    <property type="match status" value="1"/>
</dbReference>
<feature type="domain" description="General stress protein FMN-binding split barrel" evidence="1">
    <location>
        <begin position="25"/>
        <end position="174"/>
    </location>
</feature>
<accession>A0A0C2WU40</accession>
<sequence length="199" mass="21584">MSQQQLDPYTAAVENTEITPQTKIDGLNAIVKANHFGMLTTISPSGEVHSRCMAPASTEGLVFQFLANNASHKFDEIQANSNVNLSFIDTSTTNWASIAGRASITRDQALIEKLWSPQVGAYFTDLGDGVHKGDKHDPRVSVICVTPTEIRYWVSNSTAVGRAYEHAKGAVTGKVATPGELRTITPDELQLVFGLNKTH</sequence>
<dbReference type="PANTHER" id="PTHR34818">
    <property type="entry name" value="PROTEIN BLI-3"/>
    <property type="match status" value="1"/>
</dbReference>
<dbReference type="HOGENOM" id="CLU_091428_0_1_1"/>
<organism evidence="2 3">
    <name type="scientific">Serendipita vermifera MAFF 305830</name>
    <dbReference type="NCBI Taxonomy" id="933852"/>
    <lineage>
        <taxon>Eukaryota</taxon>
        <taxon>Fungi</taxon>
        <taxon>Dikarya</taxon>
        <taxon>Basidiomycota</taxon>
        <taxon>Agaricomycotina</taxon>
        <taxon>Agaricomycetes</taxon>
        <taxon>Sebacinales</taxon>
        <taxon>Serendipitaceae</taxon>
        <taxon>Serendipita</taxon>
    </lineage>
</organism>
<dbReference type="InterPro" id="IPR052917">
    <property type="entry name" value="Stress-Dev_Protein"/>
</dbReference>
<dbReference type="SUPFAM" id="SSF50475">
    <property type="entry name" value="FMN-binding split barrel"/>
    <property type="match status" value="1"/>
</dbReference>
<protein>
    <recommendedName>
        <fullName evidence="1">General stress protein FMN-binding split barrel domain-containing protein</fullName>
    </recommendedName>
</protein>
<evidence type="ECO:0000259" key="1">
    <source>
        <dbReference type="Pfam" id="PF16242"/>
    </source>
</evidence>
<proteinExistence type="predicted"/>
<evidence type="ECO:0000313" key="3">
    <source>
        <dbReference type="Proteomes" id="UP000054097"/>
    </source>
</evidence>
<name>A0A0C2WU40_SERVB</name>
<dbReference type="InterPro" id="IPR038725">
    <property type="entry name" value="YdaG_split_barrel_FMN-bd"/>
</dbReference>
<reference evidence="2 3" key="1">
    <citation type="submission" date="2014-04" db="EMBL/GenBank/DDBJ databases">
        <authorList>
            <consortium name="DOE Joint Genome Institute"/>
            <person name="Kuo A."/>
            <person name="Zuccaro A."/>
            <person name="Kohler A."/>
            <person name="Nagy L.G."/>
            <person name="Floudas D."/>
            <person name="Copeland A."/>
            <person name="Barry K.W."/>
            <person name="Cichocki N."/>
            <person name="Veneault-Fourrey C."/>
            <person name="LaButti K."/>
            <person name="Lindquist E.A."/>
            <person name="Lipzen A."/>
            <person name="Lundell T."/>
            <person name="Morin E."/>
            <person name="Murat C."/>
            <person name="Sun H."/>
            <person name="Tunlid A."/>
            <person name="Henrissat B."/>
            <person name="Grigoriev I.V."/>
            <person name="Hibbett D.S."/>
            <person name="Martin F."/>
            <person name="Nordberg H.P."/>
            <person name="Cantor M.N."/>
            <person name="Hua S.X."/>
        </authorList>
    </citation>
    <scope>NUCLEOTIDE SEQUENCE [LARGE SCALE GENOMIC DNA]</scope>
    <source>
        <strain evidence="2 3">MAFF 305830</strain>
    </source>
</reference>
<dbReference type="Gene3D" id="2.30.110.10">
    <property type="entry name" value="Electron Transport, Fmn-binding Protein, Chain A"/>
    <property type="match status" value="1"/>
</dbReference>
<dbReference type="AlphaFoldDB" id="A0A0C2WU40"/>
<evidence type="ECO:0000313" key="2">
    <source>
        <dbReference type="EMBL" id="KIM29658.1"/>
    </source>
</evidence>
<dbReference type="Proteomes" id="UP000054097">
    <property type="component" value="Unassembled WGS sequence"/>
</dbReference>
<keyword evidence="3" id="KW-1185">Reference proteome</keyword>
<dbReference type="STRING" id="933852.A0A0C2WU40"/>
<dbReference type="InterPro" id="IPR012349">
    <property type="entry name" value="Split_barrel_FMN-bd"/>
</dbReference>
<reference evidence="3" key="2">
    <citation type="submission" date="2015-01" db="EMBL/GenBank/DDBJ databases">
        <title>Evolutionary Origins and Diversification of the Mycorrhizal Mutualists.</title>
        <authorList>
            <consortium name="DOE Joint Genome Institute"/>
            <consortium name="Mycorrhizal Genomics Consortium"/>
            <person name="Kohler A."/>
            <person name="Kuo A."/>
            <person name="Nagy L.G."/>
            <person name="Floudas D."/>
            <person name="Copeland A."/>
            <person name="Barry K.W."/>
            <person name="Cichocki N."/>
            <person name="Veneault-Fourrey C."/>
            <person name="LaButti K."/>
            <person name="Lindquist E.A."/>
            <person name="Lipzen A."/>
            <person name="Lundell T."/>
            <person name="Morin E."/>
            <person name="Murat C."/>
            <person name="Riley R."/>
            <person name="Ohm R."/>
            <person name="Sun H."/>
            <person name="Tunlid A."/>
            <person name="Henrissat B."/>
            <person name="Grigoriev I.V."/>
            <person name="Hibbett D.S."/>
            <person name="Martin F."/>
        </authorList>
    </citation>
    <scope>NUCLEOTIDE SEQUENCE [LARGE SCALE GENOMIC DNA]</scope>
    <source>
        <strain evidence="3">MAFF 305830</strain>
    </source>
</reference>
<dbReference type="OrthoDB" id="434253at2759"/>
<dbReference type="Pfam" id="PF16242">
    <property type="entry name" value="Pyrid_ox_like"/>
    <property type="match status" value="1"/>
</dbReference>